<dbReference type="OrthoDB" id="465874at2"/>
<keyword evidence="11" id="KW-1185">Reference proteome</keyword>
<comment type="subcellular location">
    <subcellularLocation>
        <location evidence="1">Membrane</location>
        <topology evidence="1">Multi-pass membrane protein</topology>
    </subcellularLocation>
</comment>
<evidence type="ECO:0000313" key="11">
    <source>
        <dbReference type="Proteomes" id="UP000269019"/>
    </source>
</evidence>
<evidence type="ECO:0000256" key="4">
    <source>
        <dbReference type="ARBA" id="ARBA00022692"/>
    </source>
</evidence>
<evidence type="ECO:0000256" key="7">
    <source>
        <dbReference type="ARBA" id="ARBA00023136"/>
    </source>
</evidence>
<organism evidence="10 11">
    <name type="scientific">Corynebacterium choanae</name>
    <dbReference type="NCBI Taxonomy" id="1862358"/>
    <lineage>
        <taxon>Bacteria</taxon>
        <taxon>Bacillati</taxon>
        <taxon>Actinomycetota</taxon>
        <taxon>Actinomycetes</taxon>
        <taxon>Mycobacteriales</taxon>
        <taxon>Corynebacteriaceae</taxon>
        <taxon>Corynebacterium</taxon>
    </lineage>
</organism>
<protein>
    <submittedName>
        <fullName evidence="10">Rhomboid family protein</fullName>
    </submittedName>
</protein>
<keyword evidence="5" id="KW-0378">Hydrolase</keyword>
<dbReference type="KEGG" id="ccho:CCHOA_08975"/>
<evidence type="ECO:0000256" key="6">
    <source>
        <dbReference type="ARBA" id="ARBA00022989"/>
    </source>
</evidence>
<evidence type="ECO:0000256" key="2">
    <source>
        <dbReference type="ARBA" id="ARBA00009045"/>
    </source>
</evidence>
<dbReference type="Gene3D" id="1.20.1540.10">
    <property type="entry name" value="Rhomboid-like"/>
    <property type="match status" value="1"/>
</dbReference>
<dbReference type="EMBL" id="CP033896">
    <property type="protein sequence ID" value="AZA14178.1"/>
    <property type="molecule type" value="Genomic_DNA"/>
</dbReference>
<name>A0A3G6JB25_9CORY</name>
<feature type="transmembrane region" description="Helical" evidence="8">
    <location>
        <begin position="43"/>
        <end position="63"/>
    </location>
</feature>
<dbReference type="InterPro" id="IPR035952">
    <property type="entry name" value="Rhomboid-like_sf"/>
</dbReference>
<dbReference type="AlphaFoldDB" id="A0A3G6JB25"/>
<reference evidence="10 11" key="1">
    <citation type="submission" date="2018-11" db="EMBL/GenBank/DDBJ databases">
        <authorList>
            <person name="Kleinhagauer T."/>
            <person name="Glaeser S.P."/>
            <person name="Spergser J."/>
            <person name="Ruckert C."/>
            <person name="Kaempfer P."/>
            <person name="Busse H.-J."/>
        </authorList>
    </citation>
    <scope>NUCLEOTIDE SEQUENCE [LARGE SCALE GENOMIC DNA]</scope>
    <source>
        <strain evidence="10 11">200CH</strain>
    </source>
</reference>
<keyword evidence="3" id="KW-0645">Protease</keyword>
<dbReference type="PANTHER" id="PTHR43066:SF1">
    <property type="entry name" value="RHOMBOID PROTEIN 2"/>
    <property type="match status" value="1"/>
</dbReference>
<feature type="transmembrane region" description="Helical" evidence="8">
    <location>
        <begin position="169"/>
        <end position="188"/>
    </location>
</feature>
<accession>A0A3G6JB25</accession>
<dbReference type="PANTHER" id="PTHR43066">
    <property type="entry name" value="RHOMBOID-RELATED PROTEIN"/>
    <property type="match status" value="1"/>
</dbReference>
<evidence type="ECO:0000256" key="5">
    <source>
        <dbReference type="ARBA" id="ARBA00022801"/>
    </source>
</evidence>
<evidence type="ECO:0000256" key="8">
    <source>
        <dbReference type="SAM" id="Phobius"/>
    </source>
</evidence>
<evidence type="ECO:0000259" key="9">
    <source>
        <dbReference type="Pfam" id="PF01694"/>
    </source>
</evidence>
<keyword evidence="4 8" id="KW-0812">Transmembrane</keyword>
<proteinExistence type="inferred from homology"/>
<comment type="similarity">
    <text evidence="2">Belongs to the peptidase S54 family.</text>
</comment>
<feature type="transmembrane region" description="Helical" evidence="8">
    <location>
        <begin position="144"/>
        <end position="162"/>
    </location>
</feature>
<dbReference type="SUPFAM" id="SSF144091">
    <property type="entry name" value="Rhomboid-like"/>
    <property type="match status" value="1"/>
</dbReference>
<feature type="transmembrane region" description="Helical" evidence="8">
    <location>
        <begin position="118"/>
        <end position="138"/>
    </location>
</feature>
<dbReference type="RefSeq" id="WP_123929210.1">
    <property type="nucleotide sequence ID" value="NZ_CP033896.1"/>
</dbReference>
<evidence type="ECO:0000256" key="3">
    <source>
        <dbReference type="ARBA" id="ARBA00022670"/>
    </source>
</evidence>
<keyword evidence="6 8" id="KW-1133">Transmembrane helix</keyword>
<feature type="transmembrane region" description="Helical" evidence="8">
    <location>
        <begin position="89"/>
        <end position="111"/>
    </location>
</feature>
<keyword evidence="7 8" id="KW-0472">Membrane</keyword>
<gene>
    <name evidence="10" type="ORF">CCHOA_08975</name>
</gene>
<evidence type="ECO:0000313" key="10">
    <source>
        <dbReference type="EMBL" id="AZA14178.1"/>
    </source>
</evidence>
<evidence type="ECO:0000256" key="1">
    <source>
        <dbReference type="ARBA" id="ARBA00004141"/>
    </source>
</evidence>
<dbReference type="GO" id="GO:0016020">
    <property type="term" value="C:membrane"/>
    <property type="evidence" value="ECO:0007669"/>
    <property type="project" value="UniProtKB-SubCell"/>
</dbReference>
<sequence>MSAGYQPVPFPDPSHPVEYTADGRPIAPWAGRANLVKTRLKQAIVVTVAVQAVIWLVFAAELFNPSLVDRYALHPRDLGAWYTMFTSPWLHLSLTHIMGNASVAIACTMLIGLGGYRVFIESTAVIVVASGILGFVLLRNPAAGLSGVIYGWIFYLVVRGFYNKSWSQIVVGVGLALTHLGLVFGFLPQPGVSWDGHLWGAVAGVVAAAVIRSDDPHPSALPGTTVPPALPGASR</sequence>
<dbReference type="GO" id="GO:0004252">
    <property type="term" value="F:serine-type endopeptidase activity"/>
    <property type="evidence" value="ECO:0007669"/>
    <property type="project" value="InterPro"/>
</dbReference>
<feature type="domain" description="Peptidase S54 rhomboid" evidence="9">
    <location>
        <begin position="80"/>
        <end position="212"/>
    </location>
</feature>
<dbReference type="GO" id="GO:0006508">
    <property type="term" value="P:proteolysis"/>
    <property type="evidence" value="ECO:0007669"/>
    <property type="project" value="UniProtKB-KW"/>
</dbReference>
<dbReference type="Pfam" id="PF01694">
    <property type="entry name" value="Rhomboid"/>
    <property type="match status" value="1"/>
</dbReference>
<dbReference type="InterPro" id="IPR022764">
    <property type="entry name" value="Peptidase_S54_rhomboid_dom"/>
</dbReference>
<dbReference type="Proteomes" id="UP000269019">
    <property type="component" value="Chromosome"/>
</dbReference>